<dbReference type="Pfam" id="PF01321">
    <property type="entry name" value="Creatinase_N"/>
    <property type="match status" value="1"/>
</dbReference>
<evidence type="ECO:0000313" key="3">
    <source>
        <dbReference type="Proteomes" id="UP000631114"/>
    </source>
</evidence>
<dbReference type="Gene3D" id="3.40.350.10">
    <property type="entry name" value="Creatinase/prolidase N-terminal domain"/>
    <property type="match status" value="1"/>
</dbReference>
<comment type="caution">
    <text evidence="2">The sequence shown here is derived from an EMBL/GenBank/DDBJ whole genome shotgun (WGS) entry which is preliminary data.</text>
</comment>
<name>A0A835M4C6_9MAGN</name>
<dbReference type="InterPro" id="IPR050422">
    <property type="entry name" value="X-Pro_aminopeptidase_P"/>
</dbReference>
<organism evidence="2 3">
    <name type="scientific">Coptis chinensis</name>
    <dbReference type="NCBI Taxonomy" id="261450"/>
    <lineage>
        <taxon>Eukaryota</taxon>
        <taxon>Viridiplantae</taxon>
        <taxon>Streptophyta</taxon>
        <taxon>Embryophyta</taxon>
        <taxon>Tracheophyta</taxon>
        <taxon>Spermatophyta</taxon>
        <taxon>Magnoliopsida</taxon>
        <taxon>Ranunculales</taxon>
        <taxon>Ranunculaceae</taxon>
        <taxon>Coptidoideae</taxon>
        <taxon>Coptis</taxon>
    </lineage>
</organism>
<feature type="domain" description="Creatinase N-terminal" evidence="1">
    <location>
        <begin position="197"/>
        <end position="236"/>
    </location>
</feature>
<keyword evidence="3" id="KW-1185">Reference proteome</keyword>
<dbReference type="PANTHER" id="PTHR43763:SF6">
    <property type="entry name" value="XAA-PRO AMINOPEPTIDASE 1"/>
    <property type="match status" value="1"/>
</dbReference>
<protein>
    <recommendedName>
        <fullName evidence="1">Creatinase N-terminal domain-containing protein</fullName>
    </recommendedName>
</protein>
<proteinExistence type="predicted"/>
<evidence type="ECO:0000313" key="2">
    <source>
        <dbReference type="EMBL" id="KAF9613524.1"/>
    </source>
</evidence>
<gene>
    <name evidence="2" type="ORF">IFM89_008441</name>
</gene>
<dbReference type="InterPro" id="IPR029149">
    <property type="entry name" value="Creatin/AminoP/Spt16_N"/>
</dbReference>
<dbReference type="Proteomes" id="UP000631114">
    <property type="component" value="Unassembled WGS sequence"/>
</dbReference>
<dbReference type="InterPro" id="IPR000587">
    <property type="entry name" value="Creatinase_N"/>
</dbReference>
<dbReference type="PANTHER" id="PTHR43763">
    <property type="entry name" value="XAA-PRO AMINOPEPTIDASE 1"/>
    <property type="match status" value="1"/>
</dbReference>
<accession>A0A835M4C6</accession>
<dbReference type="EMBL" id="JADFTS010000003">
    <property type="protein sequence ID" value="KAF9613524.1"/>
    <property type="molecule type" value="Genomic_DNA"/>
</dbReference>
<dbReference type="OrthoDB" id="1937808at2759"/>
<evidence type="ECO:0000259" key="1">
    <source>
        <dbReference type="Pfam" id="PF01321"/>
    </source>
</evidence>
<sequence length="297" mass="33421">MLASERRGDQTRQRSKLKMRVIQTPLKNESLAVIKKIKPTLGALLRMKALLQCQIVFHQGTVACWMHYFMSHKLLHESQALSGTKNQSSEKSSSSCVVTPGDIVDSSTLNYETVMNVPRTNQSLTDAISTLIGEDICGDYKSKFTESSSLSQGWGSSFWNSLPAVCQRYEYYFIQLMYLLLKMPIKSEFIAECFMRRAYISGFTGSAGTAVVTKDKTALWTDGRYFFQVDAGKDEVLANGALKHEEKDIKEPEEENVSEGEFIKVENEALDVKDCPHTNEATRDLEIKPSVKHFTGK</sequence>
<dbReference type="SUPFAM" id="SSF53092">
    <property type="entry name" value="Creatinase/prolidase N-terminal domain"/>
    <property type="match status" value="1"/>
</dbReference>
<dbReference type="AlphaFoldDB" id="A0A835M4C6"/>
<reference evidence="2 3" key="1">
    <citation type="submission" date="2020-10" db="EMBL/GenBank/DDBJ databases">
        <title>The Coptis chinensis genome and diversification of protoberbering-type alkaloids.</title>
        <authorList>
            <person name="Wang B."/>
            <person name="Shu S."/>
            <person name="Song C."/>
            <person name="Liu Y."/>
        </authorList>
    </citation>
    <scope>NUCLEOTIDE SEQUENCE [LARGE SCALE GENOMIC DNA]</scope>
    <source>
        <strain evidence="2">HL-2020</strain>
        <tissue evidence="2">Leaf</tissue>
    </source>
</reference>